<evidence type="ECO:0000256" key="1">
    <source>
        <dbReference type="SAM" id="SignalP"/>
    </source>
</evidence>
<name>A0A7W5ZVZ5_9SPHN</name>
<proteinExistence type="predicted"/>
<dbReference type="RefSeq" id="WP_183612775.1">
    <property type="nucleotide sequence ID" value="NZ_JACICY010000003.1"/>
</dbReference>
<dbReference type="InterPro" id="IPR003646">
    <property type="entry name" value="SH3-like_bac-type"/>
</dbReference>
<feature type="chain" id="PRO_5030774136" evidence="1">
    <location>
        <begin position="31"/>
        <end position="165"/>
    </location>
</feature>
<dbReference type="SMART" id="SM00287">
    <property type="entry name" value="SH3b"/>
    <property type="match status" value="1"/>
</dbReference>
<evidence type="ECO:0000313" key="4">
    <source>
        <dbReference type="Proteomes" id="UP000562395"/>
    </source>
</evidence>
<evidence type="ECO:0000259" key="2">
    <source>
        <dbReference type="SMART" id="SM00287"/>
    </source>
</evidence>
<evidence type="ECO:0000313" key="3">
    <source>
        <dbReference type="EMBL" id="MBB3860516.1"/>
    </source>
</evidence>
<dbReference type="AlphaFoldDB" id="A0A7W5ZVZ5"/>
<reference evidence="3 4" key="1">
    <citation type="submission" date="2020-08" db="EMBL/GenBank/DDBJ databases">
        <title>Genomic Encyclopedia of Type Strains, Phase IV (KMG-IV): sequencing the most valuable type-strain genomes for metagenomic binning, comparative biology and taxonomic classification.</title>
        <authorList>
            <person name="Goeker M."/>
        </authorList>
    </citation>
    <scope>NUCLEOTIDE SEQUENCE [LARGE SCALE GENOMIC DNA]</scope>
    <source>
        <strain evidence="3 4">DSM 14552</strain>
    </source>
</reference>
<feature type="domain" description="SH3b" evidence="2">
    <location>
        <begin position="36"/>
        <end position="101"/>
    </location>
</feature>
<keyword evidence="1" id="KW-0732">Signal</keyword>
<dbReference type="Gene3D" id="2.30.30.40">
    <property type="entry name" value="SH3 Domains"/>
    <property type="match status" value="1"/>
</dbReference>
<keyword evidence="4" id="KW-1185">Reference proteome</keyword>
<dbReference type="Pfam" id="PF06347">
    <property type="entry name" value="SH3_4"/>
    <property type="match status" value="2"/>
</dbReference>
<sequence>MKTLLALRNFAFGLATCSALLLGSMEPARAQDDGKGGAYWVSTSKDKANMRVGPGRDYRITWTYMRKGVPLKVLRVIDSWRLVEDKDGARGWILQQFLNRERAGIVTGSITGLRANKDGSGRVLWRVAPGVIGKLGECGAGWCAFDIDGRKGFIRAASVWGADKP</sequence>
<comment type="caution">
    <text evidence="3">The sequence shown here is derived from an EMBL/GenBank/DDBJ whole genome shotgun (WGS) entry which is preliminary data.</text>
</comment>
<gene>
    <name evidence="3" type="ORF">GGQ88_001782</name>
</gene>
<dbReference type="Proteomes" id="UP000562395">
    <property type="component" value="Unassembled WGS sequence"/>
</dbReference>
<accession>A0A7W5ZVZ5</accession>
<feature type="signal peptide" evidence="1">
    <location>
        <begin position="1"/>
        <end position="30"/>
    </location>
</feature>
<dbReference type="InterPro" id="IPR010466">
    <property type="entry name" value="DUF1058"/>
</dbReference>
<dbReference type="EMBL" id="JACICY010000003">
    <property type="protein sequence ID" value="MBB3860516.1"/>
    <property type="molecule type" value="Genomic_DNA"/>
</dbReference>
<protein>
    <submittedName>
        <fullName evidence="3">SH3-like domain-containing protein</fullName>
    </submittedName>
</protein>
<organism evidence="3 4">
    <name type="scientific">Novosphingobium hassiacum</name>
    <dbReference type="NCBI Taxonomy" id="173676"/>
    <lineage>
        <taxon>Bacteria</taxon>
        <taxon>Pseudomonadati</taxon>
        <taxon>Pseudomonadota</taxon>
        <taxon>Alphaproteobacteria</taxon>
        <taxon>Sphingomonadales</taxon>
        <taxon>Sphingomonadaceae</taxon>
        <taxon>Novosphingobium</taxon>
    </lineage>
</organism>